<dbReference type="VEuPathDB" id="ToxoDB:EBH_0033080"/>
<dbReference type="EMBL" id="HG712192">
    <property type="protein sequence ID" value="CDJ50376.1"/>
    <property type="molecule type" value="Genomic_DNA"/>
</dbReference>
<feature type="coiled-coil region" evidence="1">
    <location>
        <begin position="6"/>
        <end position="80"/>
    </location>
</feature>
<name>U6LJK6_9EIME</name>
<gene>
    <name evidence="2" type="ORF">EBH_0033080</name>
</gene>
<evidence type="ECO:0000256" key="1">
    <source>
        <dbReference type="SAM" id="Coils"/>
    </source>
</evidence>
<sequence>MLGEQLGRIREELADMQRSNEALASQVQELKEKILAAERNEDRLSKQLLLLGRSQNSALAAAEEQQQREMQEQLRQLYIQYARRSAVCDTLTASVEAIAGRAEALAAQNRLRLQEARQQLRLEHAAAASATDTQTNCMDTLCGGMSEDMGLTLASSEQLCTEGSELDLGNI</sequence>
<proteinExistence type="predicted"/>
<dbReference type="AlphaFoldDB" id="U6LJK6"/>
<reference evidence="2" key="1">
    <citation type="submission" date="2013-10" db="EMBL/GenBank/DDBJ databases">
        <title>Genomic analysis of the causative agents of coccidiosis in chickens.</title>
        <authorList>
            <person name="Reid A.J."/>
            <person name="Blake D."/>
            <person name="Billington K."/>
            <person name="Browne H."/>
            <person name="Dunn M."/>
            <person name="Hung S."/>
            <person name="Kawahara F."/>
            <person name="Miranda-Saavedra D."/>
            <person name="Mourier T."/>
            <person name="Nagra H."/>
            <person name="Otto T.D."/>
            <person name="Rawlings N."/>
            <person name="Sanchez A."/>
            <person name="Sanders M."/>
            <person name="Subramaniam C."/>
            <person name="Tay Y."/>
            <person name="Dear P."/>
            <person name="Doerig C."/>
            <person name="Gruber A."/>
            <person name="Parkinson J."/>
            <person name="Shirley M."/>
            <person name="Wan K.L."/>
            <person name="Berriman M."/>
            <person name="Tomley F."/>
            <person name="Pain A."/>
        </authorList>
    </citation>
    <scope>NUCLEOTIDE SEQUENCE [LARGE SCALE GENOMIC DNA]</scope>
    <source>
        <strain evidence="2">Houghton</strain>
    </source>
</reference>
<protein>
    <submittedName>
        <fullName evidence="2">Uncharacterized protein</fullName>
    </submittedName>
</protein>
<organism evidence="2 3">
    <name type="scientific">Eimeria brunetti</name>
    <dbReference type="NCBI Taxonomy" id="51314"/>
    <lineage>
        <taxon>Eukaryota</taxon>
        <taxon>Sar</taxon>
        <taxon>Alveolata</taxon>
        <taxon>Apicomplexa</taxon>
        <taxon>Conoidasida</taxon>
        <taxon>Coccidia</taxon>
        <taxon>Eucoccidiorida</taxon>
        <taxon>Eimeriorina</taxon>
        <taxon>Eimeriidae</taxon>
        <taxon>Eimeria</taxon>
    </lineage>
</organism>
<reference evidence="2" key="2">
    <citation type="submission" date="2013-10" db="EMBL/GenBank/DDBJ databases">
        <authorList>
            <person name="Aslett M."/>
        </authorList>
    </citation>
    <scope>NUCLEOTIDE SEQUENCE [LARGE SCALE GENOMIC DNA]</scope>
    <source>
        <strain evidence="2">Houghton</strain>
    </source>
</reference>
<dbReference type="OrthoDB" id="346994at2759"/>
<keyword evidence="3" id="KW-1185">Reference proteome</keyword>
<evidence type="ECO:0000313" key="3">
    <source>
        <dbReference type="Proteomes" id="UP000030750"/>
    </source>
</evidence>
<keyword evidence="1" id="KW-0175">Coiled coil</keyword>
<evidence type="ECO:0000313" key="2">
    <source>
        <dbReference type="EMBL" id="CDJ50376.1"/>
    </source>
</evidence>
<accession>U6LJK6</accession>
<dbReference type="Proteomes" id="UP000030750">
    <property type="component" value="Unassembled WGS sequence"/>
</dbReference>